<dbReference type="GO" id="GO:0004315">
    <property type="term" value="F:3-oxoacyl-[acyl-carrier-protein] synthase activity"/>
    <property type="evidence" value="ECO:0007669"/>
    <property type="project" value="InterPro"/>
</dbReference>
<gene>
    <name evidence="5" type="ORF">WHR41_09511</name>
</gene>
<dbReference type="Gene3D" id="3.40.47.10">
    <property type="match status" value="1"/>
</dbReference>
<evidence type="ECO:0000256" key="1">
    <source>
        <dbReference type="ARBA" id="ARBA00022450"/>
    </source>
</evidence>
<keyword evidence="1" id="KW-0596">Phosphopantetheine</keyword>
<dbReference type="PANTHER" id="PTHR43775">
    <property type="entry name" value="FATTY ACID SYNTHASE"/>
    <property type="match status" value="1"/>
</dbReference>
<comment type="caution">
    <text evidence="5">The sequence shown here is derived from an EMBL/GenBank/DDBJ whole genome shotgun (WGS) entry which is preliminary data.</text>
</comment>
<dbReference type="InterPro" id="IPR016039">
    <property type="entry name" value="Thiolase-like"/>
</dbReference>
<evidence type="ECO:0000313" key="6">
    <source>
        <dbReference type="Proteomes" id="UP000803884"/>
    </source>
</evidence>
<dbReference type="SUPFAM" id="SSF53901">
    <property type="entry name" value="Thiolase-like"/>
    <property type="match status" value="1"/>
</dbReference>
<name>A0AB34KE85_9PEZI</name>
<dbReference type="PROSITE" id="PS00606">
    <property type="entry name" value="KS3_1"/>
    <property type="match status" value="1"/>
</dbReference>
<dbReference type="Proteomes" id="UP000803884">
    <property type="component" value="Unassembled WGS sequence"/>
</dbReference>
<evidence type="ECO:0000313" key="5">
    <source>
        <dbReference type="EMBL" id="KAL1581825.1"/>
    </source>
</evidence>
<dbReference type="InterPro" id="IPR050091">
    <property type="entry name" value="PKS_NRPS_Biosynth_Enz"/>
</dbReference>
<dbReference type="GO" id="GO:0006633">
    <property type="term" value="P:fatty acid biosynthetic process"/>
    <property type="evidence" value="ECO:0007669"/>
    <property type="project" value="InterPro"/>
</dbReference>
<evidence type="ECO:0000256" key="2">
    <source>
        <dbReference type="ARBA" id="ARBA00022553"/>
    </source>
</evidence>
<dbReference type="PANTHER" id="PTHR43775:SF21">
    <property type="entry name" value="NON-REDUCING POLYKETIDE SYNTHASE AUSA-RELATED"/>
    <property type="match status" value="1"/>
</dbReference>
<dbReference type="CDD" id="cd00833">
    <property type="entry name" value="PKS"/>
    <property type="match status" value="1"/>
</dbReference>
<protein>
    <recommendedName>
        <fullName evidence="4">Ketosynthase family 3 (KS3) domain-containing protein</fullName>
    </recommendedName>
</protein>
<dbReference type="Pfam" id="PF00109">
    <property type="entry name" value="ketoacyl-synt"/>
    <property type="match status" value="1"/>
</dbReference>
<feature type="domain" description="Ketosynthase family 3 (KS3)" evidence="4">
    <location>
        <begin position="48"/>
        <end position="388"/>
    </location>
</feature>
<organism evidence="5 6">
    <name type="scientific">Cladosporium halotolerans</name>
    <dbReference type="NCBI Taxonomy" id="1052096"/>
    <lineage>
        <taxon>Eukaryota</taxon>
        <taxon>Fungi</taxon>
        <taxon>Dikarya</taxon>
        <taxon>Ascomycota</taxon>
        <taxon>Pezizomycotina</taxon>
        <taxon>Dothideomycetes</taxon>
        <taxon>Dothideomycetidae</taxon>
        <taxon>Cladosporiales</taxon>
        <taxon>Cladosporiaceae</taxon>
        <taxon>Cladosporium</taxon>
    </lineage>
</organism>
<evidence type="ECO:0000259" key="4">
    <source>
        <dbReference type="PROSITE" id="PS52004"/>
    </source>
</evidence>
<keyword evidence="6" id="KW-1185">Reference proteome</keyword>
<reference evidence="5 6" key="1">
    <citation type="journal article" date="2020" name="Microbiol. Resour. Announc.">
        <title>Draft Genome Sequence of a Cladosporium Species Isolated from the Mesophotic Ascidian Didemnum maculosum.</title>
        <authorList>
            <person name="Gioti A."/>
            <person name="Siaperas R."/>
            <person name="Nikolaivits E."/>
            <person name="Le Goff G."/>
            <person name="Ouazzani J."/>
            <person name="Kotoulas G."/>
            <person name="Topakas E."/>
        </authorList>
    </citation>
    <scope>NUCLEOTIDE SEQUENCE [LARGE SCALE GENOMIC DNA]</scope>
    <source>
        <strain evidence="5 6">TM138-S3</strain>
    </source>
</reference>
<dbReference type="InterPro" id="IPR014030">
    <property type="entry name" value="Ketoacyl_synth_N"/>
</dbReference>
<dbReference type="GeneID" id="96010952"/>
<keyword evidence="3" id="KW-0808">Transferase</keyword>
<dbReference type="InterPro" id="IPR020841">
    <property type="entry name" value="PKS_Beta-ketoAc_synthase_dom"/>
</dbReference>
<keyword evidence="2" id="KW-0597">Phosphoprotein</keyword>
<dbReference type="AlphaFoldDB" id="A0AB34KE85"/>
<accession>A0AB34KE85</accession>
<dbReference type="GO" id="GO:0044550">
    <property type="term" value="P:secondary metabolite biosynthetic process"/>
    <property type="evidence" value="ECO:0007669"/>
    <property type="project" value="TreeGrafter"/>
</dbReference>
<proteinExistence type="predicted"/>
<dbReference type="EMBL" id="JAAQHG020000137">
    <property type="protein sequence ID" value="KAL1581825.1"/>
    <property type="molecule type" value="Genomic_DNA"/>
</dbReference>
<dbReference type="InterPro" id="IPR018201">
    <property type="entry name" value="Ketoacyl_synth_AS"/>
</dbReference>
<dbReference type="RefSeq" id="XP_069224933.1">
    <property type="nucleotide sequence ID" value="XM_069378114.1"/>
</dbReference>
<sequence length="388" mass="41800">MSRATDSAALLTASKTMVRVLSLRPRAASKGPIGAHPKNGDIRSEYPSHAVAVVGMAGRFPGAKSVDAVWDLLEAGKSTVEPAPTERIGLGHLPPDDPSRMWWGNFLDDVDAFDHEFFRITAREAQTWDPQQRIMLEVAYEALEDGGQFGASLPSRNRDFGCYIGAVMNNYYDNVACHKASAYATKGTSRSYISGAVSHFFGWTGPAITLDTACSSSMIAVHAACKAIIAGECSRAIAGGINVITSPHDYRNLAAAGFLSPTGQCKPFDSDADGYCRAEGVGVVVLKSLATAIEENDRVLGVIVGSAVSQSGNVGHIAVPDTRAQYPMSKRTERARRWEIPSRWRACAKYTVARRTLWRYPVTLPPGLAQRVQLVSRATVQPGVMPQS</sequence>
<dbReference type="GO" id="GO:0004312">
    <property type="term" value="F:fatty acid synthase activity"/>
    <property type="evidence" value="ECO:0007669"/>
    <property type="project" value="TreeGrafter"/>
</dbReference>
<evidence type="ECO:0000256" key="3">
    <source>
        <dbReference type="ARBA" id="ARBA00022679"/>
    </source>
</evidence>
<dbReference type="SMART" id="SM00825">
    <property type="entry name" value="PKS_KS"/>
    <property type="match status" value="1"/>
</dbReference>
<dbReference type="PROSITE" id="PS52004">
    <property type="entry name" value="KS3_2"/>
    <property type="match status" value="1"/>
</dbReference>